<dbReference type="InterPro" id="IPR000873">
    <property type="entry name" value="AMP-dep_synth/lig_dom"/>
</dbReference>
<dbReference type="Proteomes" id="UP000178946">
    <property type="component" value="Unassembled WGS sequence"/>
</dbReference>
<gene>
    <name evidence="2" type="ORF">A3A20_00365</name>
</gene>
<evidence type="ECO:0000313" key="2">
    <source>
        <dbReference type="EMBL" id="OGM91037.1"/>
    </source>
</evidence>
<dbReference type="PANTHER" id="PTHR43845:SF1">
    <property type="entry name" value="BLR5969 PROTEIN"/>
    <property type="match status" value="1"/>
</dbReference>
<accession>A0A1F8DQY6</accession>
<dbReference type="STRING" id="1802557.A3A20_00365"/>
<protein>
    <recommendedName>
        <fullName evidence="1">AMP-dependent synthetase/ligase domain-containing protein</fullName>
    </recommendedName>
</protein>
<comment type="caution">
    <text evidence="2">The sequence shown here is derived from an EMBL/GenBank/DDBJ whole genome shotgun (WGS) entry which is preliminary data.</text>
</comment>
<evidence type="ECO:0000259" key="1">
    <source>
        <dbReference type="Pfam" id="PF00501"/>
    </source>
</evidence>
<dbReference type="InterPro" id="IPR042099">
    <property type="entry name" value="ANL_N_sf"/>
</dbReference>
<sequence length="427" mass="49161">MKQISLRELIFYVWRSSHLYRKLWESRGFDPEKDFHKDEDLKNIPVITKKELRAIDLKNRTTASTYDGPYFLGFSSGTTGFPLSVFHNSYTKPSYYRFIEKLDAGKRTSCLILRPWHMMPVFINATLKGGYFNSEARVICGDINNLEFYARLAKENEVDYLLTSPHTAIRLAAILEKKKYSISYIKSILISGSPLSSAAIQLLKQYYGDATILYAYAIAEAPAAIGLKSSLCDALNKISPNAYHLNTEDYILEINRGASVITSLRKNPTPLIRYAIEDQIILKNNFRCSCGFPNGPICIVGPRIGEEFYKIGGYSFHIEHVKYALKKLTYLFTDDFTLQLEQAVYEKQLITIPRLFLKPRKWFVKFLNKKLIAEIITKSFYINQNGKYISFKDELQKKLLQPLEINFNSTIKGRRILPASETVKPFY</sequence>
<dbReference type="Gene3D" id="3.40.50.12780">
    <property type="entry name" value="N-terminal domain of ligase-like"/>
    <property type="match status" value="1"/>
</dbReference>
<dbReference type="AlphaFoldDB" id="A0A1F8DQY6"/>
<organism evidence="2 3">
    <name type="scientific">Candidatus Wolfebacteria bacterium RIFCSPLOWO2_01_FULL_45_19</name>
    <dbReference type="NCBI Taxonomy" id="1802557"/>
    <lineage>
        <taxon>Bacteria</taxon>
        <taxon>Candidatus Wolfeibacteriota</taxon>
    </lineage>
</organism>
<dbReference type="SUPFAM" id="SSF56801">
    <property type="entry name" value="Acetyl-CoA synthetase-like"/>
    <property type="match status" value="1"/>
</dbReference>
<reference evidence="2 3" key="1">
    <citation type="journal article" date="2016" name="Nat. Commun.">
        <title>Thousands of microbial genomes shed light on interconnected biogeochemical processes in an aquifer system.</title>
        <authorList>
            <person name="Anantharaman K."/>
            <person name="Brown C.T."/>
            <person name="Hug L.A."/>
            <person name="Sharon I."/>
            <person name="Castelle C.J."/>
            <person name="Probst A.J."/>
            <person name="Thomas B.C."/>
            <person name="Singh A."/>
            <person name="Wilkins M.J."/>
            <person name="Karaoz U."/>
            <person name="Brodie E.L."/>
            <person name="Williams K.H."/>
            <person name="Hubbard S.S."/>
            <person name="Banfield J.F."/>
        </authorList>
    </citation>
    <scope>NUCLEOTIDE SEQUENCE [LARGE SCALE GENOMIC DNA]</scope>
</reference>
<dbReference type="Pfam" id="PF00501">
    <property type="entry name" value="AMP-binding"/>
    <property type="match status" value="1"/>
</dbReference>
<feature type="domain" description="AMP-dependent synthetase/ligase" evidence="1">
    <location>
        <begin position="52"/>
        <end position="225"/>
    </location>
</feature>
<evidence type="ECO:0000313" key="3">
    <source>
        <dbReference type="Proteomes" id="UP000178946"/>
    </source>
</evidence>
<name>A0A1F8DQY6_9BACT</name>
<dbReference type="PANTHER" id="PTHR43845">
    <property type="entry name" value="BLR5969 PROTEIN"/>
    <property type="match status" value="1"/>
</dbReference>
<dbReference type="EMBL" id="MGIR01000004">
    <property type="protein sequence ID" value="OGM91037.1"/>
    <property type="molecule type" value="Genomic_DNA"/>
</dbReference>
<proteinExistence type="predicted"/>